<dbReference type="SUPFAM" id="SSF52833">
    <property type="entry name" value="Thioredoxin-like"/>
    <property type="match status" value="1"/>
</dbReference>
<keyword evidence="3" id="KW-1185">Reference proteome</keyword>
<dbReference type="EMBL" id="AGCJ01000015">
    <property type="protein sequence ID" value="EHM42702.1"/>
    <property type="molecule type" value="Genomic_DNA"/>
</dbReference>
<comment type="caution">
    <text evidence="2">The sequence shown here is derived from an EMBL/GenBank/DDBJ whole genome shotgun (WGS) entry which is preliminary data.</text>
</comment>
<dbReference type="eggNOG" id="COG4545">
    <property type="taxonomic scope" value="Bacteria"/>
</dbReference>
<evidence type="ECO:0008006" key="4">
    <source>
        <dbReference type="Google" id="ProtNLM"/>
    </source>
</evidence>
<dbReference type="HOGENOM" id="CLU_1591186_0_0_9"/>
<keyword evidence="1" id="KW-0812">Transmembrane</keyword>
<feature type="transmembrane region" description="Helical" evidence="1">
    <location>
        <begin position="46"/>
        <end position="66"/>
    </location>
</feature>
<sequence>MGHFFFADPVLRGTSVIFMVASCAINVLIAARLYDLNIHLSMTAPIMTDLFCICIFYSLLCTRVPWRVPFYIVPEGEDNMKLYISHLCPECPLVLALIEKKGLTVPVVDITGSMPALKKFLHLRDSRPEFETRRAGGYVGVPGLITDDDRILFDQDLWEYLAAYKNK</sequence>
<organism evidence="2 3">
    <name type="scientific">Anaeroglobus geminatus F0357</name>
    <dbReference type="NCBI Taxonomy" id="861450"/>
    <lineage>
        <taxon>Bacteria</taxon>
        <taxon>Bacillati</taxon>
        <taxon>Bacillota</taxon>
        <taxon>Negativicutes</taxon>
        <taxon>Veillonellales</taxon>
        <taxon>Veillonellaceae</taxon>
        <taxon>Anaeroglobus</taxon>
    </lineage>
</organism>
<dbReference type="STRING" id="861450.HMPREF0080_00511"/>
<feature type="transmembrane region" description="Helical" evidence="1">
    <location>
        <begin position="15"/>
        <end position="34"/>
    </location>
</feature>
<keyword evidence="1" id="KW-0472">Membrane</keyword>
<dbReference type="Proteomes" id="UP000005481">
    <property type="component" value="Unassembled WGS sequence"/>
</dbReference>
<evidence type="ECO:0000256" key="1">
    <source>
        <dbReference type="SAM" id="Phobius"/>
    </source>
</evidence>
<dbReference type="InterPro" id="IPR036249">
    <property type="entry name" value="Thioredoxin-like_sf"/>
</dbReference>
<accession>G9YFU9</accession>
<protein>
    <recommendedName>
        <fullName evidence="4">Glutaredoxin domain-containing protein</fullName>
    </recommendedName>
</protein>
<proteinExistence type="predicted"/>
<reference evidence="2 3" key="1">
    <citation type="submission" date="2011-08" db="EMBL/GenBank/DDBJ databases">
        <authorList>
            <person name="Weinstock G."/>
            <person name="Sodergren E."/>
            <person name="Clifton S."/>
            <person name="Fulton L."/>
            <person name="Fulton B."/>
            <person name="Courtney L."/>
            <person name="Fronick C."/>
            <person name="Harrison M."/>
            <person name="Strong C."/>
            <person name="Farmer C."/>
            <person name="Delahaunty K."/>
            <person name="Markovic C."/>
            <person name="Hall O."/>
            <person name="Minx P."/>
            <person name="Tomlinson C."/>
            <person name="Mitreva M."/>
            <person name="Hou S."/>
            <person name="Chen J."/>
            <person name="Wollam A."/>
            <person name="Pepin K.H."/>
            <person name="Johnson M."/>
            <person name="Bhonagiri V."/>
            <person name="Zhang X."/>
            <person name="Suruliraj S."/>
            <person name="Warren W."/>
            <person name="Chinwalla A."/>
            <person name="Mardis E.R."/>
            <person name="Wilson R.K."/>
        </authorList>
    </citation>
    <scope>NUCLEOTIDE SEQUENCE [LARGE SCALE GENOMIC DNA]</scope>
    <source>
        <strain evidence="2 3">F0357</strain>
    </source>
</reference>
<dbReference type="PATRIC" id="fig|861450.3.peg.489"/>
<evidence type="ECO:0000313" key="3">
    <source>
        <dbReference type="Proteomes" id="UP000005481"/>
    </source>
</evidence>
<keyword evidence="1" id="KW-1133">Transmembrane helix</keyword>
<evidence type="ECO:0000313" key="2">
    <source>
        <dbReference type="EMBL" id="EHM42702.1"/>
    </source>
</evidence>
<gene>
    <name evidence="2" type="ORF">HMPREF0080_00511</name>
</gene>
<dbReference type="AlphaFoldDB" id="G9YFU9"/>
<name>G9YFU9_9FIRM</name>